<evidence type="ECO:0000256" key="4">
    <source>
        <dbReference type="RuleBase" id="RU003744"/>
    </source>
</evidence>
<dbReference type="HOGENOM" id="CLU_019602_18_2_11"/>
<accession>A0A076MN03</accession>
<dbReference type="Pfam" id="PF00497">
    <property type="entry name" value="SBP_bac_3"/>
    <property type="match status" value="1"/>
</dbReference>
<dbReference type="STRING" id="1068978.AMETH_0148"/>
<gene>
    <name evidence="7" type="ORF">AMETH_0148</name>
</gene>
<name>A0A076MN03_AMYME</name>
<evidence type="ECO:0000313" key="8">
    <source>
        <dbReference type="Proteomes" id="UP000062973"/>
    </source>
</evidence>
<evidence type="ECO:0000259" key="6">
    <source>
        <dbReference type="SMART" id="SM00062"/>
    </source>
</evidence>
<dbReference type="eggNOG" id="COG0834">
    <property type="taxonomic scope" value="Bacteria"/>
</dbReference>
<organism evidence="7 8">
    <name type="scientific">Amycolatopsis methanolica 239</name>
    <dbReference type="NCBI Taxonomy" id="1068978"/>
    <lineage>
        <taxon>Bacteria</taxon>
        <taxon>Bacillati</taxon>
        <taxon>Actinomycetota</taxon>
        <taxon>Actinomycetes</taxon>
        <taxon>Pseudonocardiales</taxon>
        <taxon>Pseudonocardiaceae</taxon>
        <taxon>Amycolatopsis</taxon>
        <taxon>Amycolatopsis methanolica group</taxon>
    </lineage>
</organism>
<evidence type="ECO:0000313" key="7">
    <source>
        <dbReference type="EMBL" id="AIJ20240.1"/>
    </source>
</evidence>
<dbReference type="SUPFAM" id="SSF53850">
    <property type="entry name" value="Periplasmic binding protein-like II"/>
    <property type="match status" value="1"/>
</dbReference>
<comment type="subcellular location">
    <subcellularLocation>
        <location evidence="1">Cell envelope</location>
    </subcellularLocation>
</comment>
<feature type="signal peptide" evidence="5">
    <location>
        <begin position="1"/>
        <end position="26"/>
    </location>
</feature>
<evidence type="ECO:0000256" key="1">
    <source>
        <dbReference type="ARBA" id="ARBA00004196"/>
    </source>
</evidence>
<dbReference type="EMBL" id="CP009110">
    <property type="protein sequence ID" value="AIJ20240.1"/>
    <property type="molecule type" value="Genomic_DNA"/>
</dbReference>
<dbReference type="SMART" id="SM00062">
    <property type="entry name" value="PBPb"/>
    <property type="match status" value="1"/>
</dbReference>
<sequence length="273" mass="29361">MSRRSLRNALVLSATLAIAATATACAQEVNTGGDTQAGGEITLKETGFLTTCTHLPYAPFQFTEGDKTVGFDVDLVDMVAQNLGVQQKIFDTPFEGIESGESLNTGQCDVAAAAMTITPERQGVMDFSVGYFDANQALLVKKGSGIDSLEKLRGKKLGVQLGTTGEDYAEANKAQYGYEIVQFEDLALEQTAVKTGQVDAGINDNSVHYEFLKTNPDVEVTTEFKTGDQYGVAVRKGNGALLAKVNEVINAAKADGRYDAIYQKWFNKLPESK</sequence>
<reference evidence="7 8" key="1">
    <citation type="submission" date="2014-07" db="EMBL/GenBank/DDBJ databases">
        <title>Whole Genome Sequence of the Amycolatopsis methanolica 239.</title>
        <authorList>
            <person name="Tang B."/>
        </authorList>
    </citation>
    <scope>NUCLEOTIDE SEQUENCE [LARGE SCALE GENOMIC DNA]</scope>
    <source>
        <strain evidence="7 8">239</strain>
    </source>
</reference>
<evidence type="ECO:0000256" key="3">
    <source>
        <dbReference type="ARBA" id="ARBA00022729"/>
    </source>
</evidence>
<dbReference type="AlphaFoldDB" id="A0A076MN03"/>
<dbReference type="KEGG" id="amq:AMETH_0148"/>
<keyword evidence="8" id="KW-1185">Reference proteome</keyword>
<keyword evidence="3 5" id="KW-0732">Signal</keyword>
<dbReference type="RefSeq" id="WP_017986103.1">
    <property type="nucleotide sequence ID" value="NZ_AQUL01000001.1"/>
</dbReference>
<dbReference type="PROSITE" id="PS51257">
    <property type="entry name" value="PROKAR_LIPOPROTEIN"/>
    <property type="match status" value="1"/>
</dbReference>
<comment type="similarity">
    <text evidence="2 4">Belongs to the bacterial solute-binding protein 3 family.</text>
</comment>
<proteinExistence type="inferred from homology"/>
<dbReference type="Gene3D" id="3.40.190.10">
    <property type="entry name" value="Periplasmic binding protein-like II"/>
    <property type="match status" value="2"/>
</dbReference>
<dbReference type="PROSITE" id="PS01039">
    <property type="entry name" value="SBP_BACTERIAL_3"/>
    <property type="match status" value="1"/>
</dbReference>
<dbReference type="InterPro" id="IPR018313">
    <property type="entry name" value="SBP_3_CS"/>
</dbReference>
<dbReference type="PANTHER" id="PTHR35936">
    <property type="entry name" value="MEMBRANE-BOUND LYTIC MUREIN TRANSGLYCOSYLASE F"/>
    <property type="match status" value="1"/>
</dbReference>
<feature type="chain" id="PRO_5001715085" evidence="5">
    <location>
        <begin position="27"/>
        <end position="273"/>
    </location>
</feature>
<dbReference type="OrthoDB" id="8454826at2"/>
<dbReference type="PANTHER" id="PTHR35936:SF17">
    <property type="entry name" value="ARGININE-BINDING EXTRACELLULAR PROTEIN ARTP"/>
    <property type="match status" value="1"/>
</dbReference>
<protein>
    <submittedName>
        <fullName evidence="7">Periplasmic component of amino acid ABC-type transporter/signal transduction system</fullName>
    </submittedName>
</protein>
<feature type="domain" description="Solute-binding protein family 3/N-terminal" evidence="6">
    <location>
        <begin position="48"/>
        <end position="269"/>
    </location>
</feature>
<evidence type="ECO:0000256" key="5">
    <source>
        <dbReference type="SAM" id="SignalP"/>
    </source>
</evidence>
<evidence type="ECO:0000256" key="2">
    <source>
        <dbReference type="ARBA" id="ARBA00010333"/>
    </source>
</evidence>
<dbReference type="GO" id="GO:0030313">
    <property type="term" value="C:cell envelope"/>
    <property type="evidence" value="ECO:0007669"/>
    <property type="project" value="UniProtKB-SubCell"/>
</dbReference>
<dbReference type="Proteomes" id="UP000062973">
    <property type="component" value="Chromosome"/>
</dbReference>
<dbReference type="PATRIC" id="fig|1068978.7.peg.159"/>
<dbReference type="InterPro" id="IPR001638">
    <property type="entry name" value="Solute-binding_3/MltF_N"/>
</dbReference>